<evidence type="ECO:0000256" key="3">
    <source>
        <dbReference type="ARBA" id="ARBA00022692"/>
    </source>
</evidence>
<feature type="transmembrane region" description="Helical" evidence="6">
    <location>
        <begin position="12"/>
        <end position="32"/>
    </location>
</feature>
<dbReference type="PATRIC" id="fig|1386089.3.peg.759"/>
<keyword evidence="4 6" id="KW-1133">Transmembrane helix</keyword>
<keyword evidence="5 6" id="KW-0472">Membrane</keyword>
<evidence type="ECO:0008006" key="9">
    <source>
        <dbReference type="Google" id="ProtNLM"/>
    </source>
</evidence>
<dbReference type="InterPro" id="IPR050833">
    <property type="entry name" value="Poly_Biosynth_Transport"/>
</dbReference>
<feature type="transmembrane region" description="Helical" evidence="6">
    <location>
        <begin position="120"/>
        <end position="139"/>
    </location>
</feature>
<dbReference type="RefSeq" id="WP_034801762.1">
    <property type="nucleotide sequence ID" value="NZ_AWSA01000006.1"/>
</dbReference>
<evidence type="ECO:0000256" key="1">
    <source>
        <dbReference type="ARBA" id="ARBA00004651"/>
    </source>
</evidence>
<feature type="transmembrane region" description="Helical" evidence="6">
    <location>
        <begin position="331"/>
        <end position="354"/>
    </location>
</feature>
<reference evidence="7 8" key="1">
    <citation type="submission" date="2013-08" db="EMBL/GenBank/DDBJ databases">
        <title>Intrasporangium oryzae NRRL B-24470.</title>
        <authorList>
            <person name="Liu H."/>
            <person name="Wang G."/>
        </authorList>
    </citation>
    <scope>NUCLEOTIDE SEQUENCE [LARGE SCALE GENOMIC DNA]</scope>
    <source>
        <strain evidence="7 8">NRRL B-24470</strain>
    </source>
</reference>
<comment type="caution">
    <text evidence="7">The sequence shown here is derived from an EMBL/GenBank/DDBJ whole genome shotgun (WGS) entry which is preliminary data.</text>
</comment>
<keyword evidence="2" id="KW-1003">Cell membrane</keyword>
<feature type="transmembrane region" description="Helical" evidence="6">
    <location>
        <begin position="230"/>
        <end position="249"/>
    </location>
</feature>
<dbReference type="PANTHER" id="PTHR30250:SF11">
    <property type="entry name" value="O-ANTIGEN TRANSPORTER-RELATED"/>
    <property type="match status" value="1"/>
</dbReference>
<evidence type="ECO:0000256" key="2">
    <source>
        <dbReference type="ARBA" id="ARBA00022475"/>
    </source>
</evidence>
<feature type="transmembrane region" description="Helical" evidence="6">
    <location>
        <begin position="385"/>
        <end position="403"/>
    </location>
</feature>
<name>W9GCN5_9MICO</name>
<dbReference type="Pfam" id="PF01943">
    <property type="entry name" value="Polysacc_synt"/>
    <property type="match status" value="1"/>
</dbReference>
<organism evidence="7 8">
    <name type="scientific">Intrasporangium oryzae NRRL B-24470</name>
    <dbReference type="NCBI Taxonomy" id="1386089"/>
    <lineage>
        <taxon>Bacteria</taxon>
        <taxon>Bacillati</taxon>
        <taxon>Actinomycetota</taxon>
        <taxon>Actinomycetes</taxon>
        <taxon>Micrococcales</taxon>
        <taxon>Intrasporangiaceae</taxon>
        <taxon>Intrasporangium</taxon>
    </lineage>
</organism>
<feature type="transmembrane region" description="Helical" evidence="6">
    <location>
        <begin position="93"/>
        <end position="114"/>
    </location>
</feature>
<sequence length="432" mass="44020">MTHPVRRSRALRGGIVIALATGVMNLATYAFTLISARRLGPADYGAFAAMLGLVIVVNVVSLGLQATGARRVAEEPGDRQVIEERVMTASRQVGAVLTIACLAATPVVASVLGLDSLLTAGLLAVPAWCFAVMGGQAGILQGEGRWVPLALVFASLGLARVVLGTVAIAASPTSLAAMAGGVAAAAVVPVVVGAVALRHTRRRPSPGATRVASGRTHDGVLREALASSHALLAFFVLATVDIVVARIVLDEHDAGLYAAGLIVVKAVQFLPQFVVVVAFPAMARRRGDRRLHLWGLAIILALGSVVTLATAAVSDRVLALVGGPQYADVQALLWVFAVVGTLLAAVQLLVYSALAQRQRGAVTAVWAAVGVVVLGSRAVGTGAQLLELVVAADALLLCALLILTRREVVADGAGGPDQPAVPGSTSPATAPA</sequence>
<accession>W9GCN5</accession>
<evidence type="ECO:0000313" key="8">
    <source>
        <dbReference type="Proteomes" id="UP000019489"/>
    </source>
</evidence>
<dbReference type="AlphaFoldDB" id="W9GCN5"/>
<dbReference type="eggNOG" id="COG2244">
    <property type="taxonomic scope" value="Bacteria"/>
</dbReference>
<proteinExistence type="predicted"/>
<gene>
    <name evidence="7" type="ORF">N865_00670</name>
</gene>
<comment type="subcellular location">
    <subcellularLocation>
        <location evidence="1">Cell membrane</location>
        <topology evidence="1">Multi-pass membrane protein</topology>
    </subcellularLocation>
</comment>
<dbReference type="GO" id="GO:0005886">
    <property type="term" value="C:plasma membrane"/>
    <property type="evidence" value="ECO:0007669"/>
    <property type="project" value="UniProtKB-SubCell"/>
</dbReference>
<dbReference type="PANTHER" id="PTHR30250">
    <property type="entry name" value="PST FAMILY PREDICTED COLANIC ACID TRANSPORTER"/>
    <property type="match status" value="1"/>
</dbReference>
<dbReference type="InterPro" id="IPR002797">
    <property type="entry name" value="Polysacc_synth"/>
</dbReference>
<protein>
    <recommendedName>
        <fullName evidence="9">Polysaccharide biosynthesis protein</fullName>
    </recommendedName>
</protein>
<evidence type="ECO:0000256" key="4">
    <source>
        <dbReference type="ARBA" id="ARBA00022989"/>
    </source>
</evidence>
<feature type="transmembrane region" description="Helical" evidence="6">
    <location>
        <begin position="44"/>
        <end position="64"/>
    </location>
</feature>
<evidence type="ECO:0000313" key="7">
    <source>
        <dbReference type="EMBL" id="EWT02982.1"/>
    </source>
</evidence>
<feature type="transmembrane region" description="Helical" evidence="6">
    <location>
        <begin position="291"/>
        <end position="311"/>
    </location>
</feature>
<keyword evidence="3 6" id="KW-0812">Transmembrane</keyword>
<evidence type="ECO:0000256" key="6">
    <source>
        <dbReference type="SAM" id="Phobius"/>
    </source>
</evidence>
<feature type="transmembrane region" description="Helical" evidence="6">
    <location>
        <begin position="255"/>
        <end position="279"/>
    </location>
</feature>
<dbReference type="EMBL" id="AWSA01000006">
    <property type="protein sequence ID" value="EWT02982.1"/>
    <property type="molecule type" value="Genomic_DNA"/>
</dbReference>
<dbReference type="STRING" id="1386089.N865_00670"/>
<keyword evidence="8" id="KW-1185">Reference proteome</keyword>
<feature type="transmembrane region" description="Helical" evidence="6">
    <location>
        <begin position="361"/>
        <end position="379"/>
    </location>
</feature>
<dbReference type="Proteomes" id="UP000019489">
    <property type="component" value="Unassembled WGS sequence"/>
</dbReference>
<feature type="transmembrane region" description="Helical" evidence="6">
    <location>
        <begin position="175"/>
        <end position="197"/>
    </location>
</feature>
<feature type="transmembrane region" description="Helical" evidence="6">
    <location>
        <begin position="146"/>
        <end position="169"/>
    </location>
</feature>
<evidence type="ECO:0000256" key="5">
    <source>
        <dbReference type="ARBA" id="ARBA00023136"/>
    </source>
</evidence>